<dbReference type="InterPro" id="IPR046867">
    <property type="entry name" value="AldOxase/xan_DH_MoCoBD2"/>
</dbReference>
<dbReference type="PROSITE" id="PS51318">
    <property type="entry name" value="TAT"/>
    <property type="match status" value="1"/>
</dbReference>
<evidence type="ECO:0000313" key="6">
    <source>
        <dbReference type="Proteomes" id="UP000183155"/>
    </source>
</evidence>
<dbReference type="GO" id="GO:0005506">
    <property type="term" value="F:iron ion binding"/>
    <property type="evidence" value="ECO:0007669"/>
    <property type="project" value="InterPro"/>
</dbReference>
<feature type="domain" description="Aldehyde oxidase/xanthine dehydrogenase second molybdopterin binding" evidence="2">
    <location>
        <begin position="807"/>
        <end position="915"/>
    </location>
</feature>
<keyword evidence="6" id="KW-1185">Reference proteome</keyword>
<gene>
    <name evidence="4" type="ORF">SAMN04490203_1451</name>
    <name evidence="3" type="ORF">TU78_15145</name>
</gene>
<reference evidence="3 5" key="1">
    <citation type="submission" date="2015-02" db="EMBL/GenBank/DDBJ databases">
        <title>Pseudomonas helleri sp. nov. and Pseudomonas weihenstephanensis sp. nov., isolated from raw cows milk.</title>
        <authorList>
            <person name="von Neubeck M."/>
            <person name="Huptas C."/>
            <person name="Wenning M."/>
            <person name="Scherer S."/>
        </authorList>
    </citation>
    <scope>NUCLEOTIDE SEQUENCE [LARGE SCALE GENOMIC DNA]</scope>
    <source>
        <strain evidence="3 5">DSM 21104</strain>
    </source>
</reference>
<dbReference type="SUPFAM" id="SSF54665">
    <property type="entry name" value="CO dehydrogenase molybdoprotein N-domain-like"/>
    <property type="match status" value="1"/>
</dbReference>
<dbReference type="Pfam" id="PF20256">
    <property type="entry name" value="MoCoBD_2"/>
    <property type="match status" value="1"/>
</dbReference>
<evidence type="ECO:0000313" key="5">
    <source>
        <dbReference type="Proteomes" id="UP000036395"/>
    </source>
</evidence>
<dbReference type="Proteomes" id="UP000036395">
    <property type="component" value="Unassembled WGS sequence"/>
</dbReference>
<dbReference type="InterPro" id="IPR008274">
    <property type="entry name" value="AldOxase/xan_DH_MoCoBD1"/>
</dbReference>
<comment type="caution">
    <text evidence="3">The sequence shown here is derived from an EMBL/GenBank/DDBJ whole genome shotgun (WGS) entry which is preliminary data.</text>
</comment>
<dbReference type="PANTHER" id="PTHR11908:SF123">
    <property type="entry name" value="ALDEHYDE OXIDOREDUCTASE MOLYBDENUM-BINDING SUBUNIT PAOC"/>
    <property type="match status" value="1"/>
</dbReference>
<dbReference type="InterPro" id="IPR016208">
    <property type="entry name" value="Ald_Oxase/xanthine_DH-like"/>
</dbReference>
<dbReference type="Proteomes" id="UP000183155">
    <property type="component" value="Unassembled WGS sequence"/>
</dbReference>
<dbReference type="SUPFAM" id="SSF56003">
    <property type="entry name" value="Molybdenum cofactor-binding domain"/>
    <property type="match status" value="1"/>
</dbReference>
<dbReference type="InterPro" id="IPR036856">
    <property type="entry name" value="Ald_Oxase/Xan_DH_a/b_sf"/>
</dbReference>
<dbReference type="EMBL" id="FNRS01000001">
    <property type="protein sequence ID" value="SEB92431.1"/>
    <property type="molecule type" value="Genomic_DNA"/>
</dbReference>
<dbReference type="OrthoDB" id="6177861at2"/>
<dbReference type="EMBL" id="JYLA01000006">
    <property type="protein sequence ID" value="KMM83809.1"/>
    <property type="molecule type" value="Genomic_DNA"/>
</dbReference>
<dbReference type="InterPro" id="IPR037165">
    <property type="entry name" value="AldOxase/xan_DH_Mopterin-bd_sf"/>
</dbReference>
<sequence length="977" mass="106067">MASGINRRDFIKLGTFAGITVMFGRLPALQAREVHSGAQTSEWMAPDGNVKYRWDAIRKVTGEKVFARDFRSKNLPGWPEKQAHGFFLKATDVEHAFDDIDLSMLGPDLQPDRVLKHADLEKDGVRVPELADLGVGFYGQDFLLPAGNTAPLYGHPVALLIFHDFDRFEAAKRRLRFETTAVKYGRKTGLIQPPNYGAARYVRIGGETPSAPPAFAPIQDAVIWGNFDGDTPTWPKADPDGIFVPRSVLLPHRGGGGVRDPLKVAQQTDEPMRRGMAAAGIIEAEIEAARNNPAKLVVQRQGFSQSIDPSAMEPDNGNAWYDASTRTLHVLIAAQSPYEVARVAAFMVKDNKRFPVEKIELVSGTTVGYGSKDHSIFPFYTIAACFYGDGLPVRLANDRYEQFQLGMKRHSIEMDLTLVADRKTGKFEVLKAFYNCNGGGRANFSFSVAQVAATAAQSIYYFPKSDLATAAIATAAVEAGSMRGYGTLQAMSITELLIDEVAAQLGMDAIELRKRNALQAGDPNTQGAVQLGDPRNLEMLDLASSHPLWLNREQEKVKYEAANPGRRYGVGFAQVQKDYGTGADTTALLLEFDAAGKITMRHCVQEIGTGATTAQQVMVQRLLGKAPDIAIFGETNFAQLPLKSNFEPFSITQEQQDEFARDPFWVPAILPAMSASNSVYFIGFGTRQAAQFLLENTVWPAAQAIWSSGPAGGQLASGYMTAKDLRAVPGGIGGGGMAPIAFEAIARKAHEMGLVTGVALHCFSRWQWARADFEIPGLGIKNLPADAIAVRYGDAAPESLKARMSTGGYDFIKRSNVQFPSAQRNNAGVTTYTPAACLVELNVNTFTGHVEIMNHHSLLDPGNIIVPALVSGQQQGGIAMGIGHALMEELPLYGDGPGNGTWNFNRYRLPRAKDVAVWTQTATYLDPLTETSPPKGLAEVVMIPVVAATGNAITHAIGTRFYHLPVTANKIKKALML</sequence>
<organism evidence="3 5">
    <name type="scientific">Pseudomonas taetrolens</name>
    <dbReference type="NCBI Taxonomy" id="47884"/>
    <lineage>
        <taxon>Bacteria</taxon>
        <taxon>Pseudomonadati</taxon>
        <taxon>Pseudomonadota</taxon>
        <taxon>Gammaproteobacteria</taxon>
        <taxon>Pseudomonadales</taxon>
        <taxon>Pseudomonadaceae</taxon>
        <taxon>Pseudomonas</taxon>
    </lineage>
</organism>
<dbReference type="Gene3D" id="3.30.365.10">
    <property type="entry name" value="Aldehyde oxidase/xanthine dehydrogenase, molybdopterin binding domain"/>
    <property type="match status" value="4"/>
</dbReference>
<evidence type="ECO:0000313" key="4">
    <source>
        <dbReference type="EMBL" id="SEB92431.1"/>
    </source>
</evidence>
<accession>A0A0J6GNU8</accession>
<dbReference type="AlphaFoldDB" id="A0A0J6GNU8"/>
<dbReference type="RefSeq" id="WP_048382360.1">
    <property type="nucleotide sequence ID" value="NZ_FNRS01000001.1"/>
</dbReference>
<feature type="domain" description="Aldehyde oxidase/xanthine dehydrogenase first molybdopterin binding" evidence="1">
    <location>
        <begin position="293"/>
        <end position="517"/>
    </location>
</feature>
<dbReference type="STRING" id="47884.SAMN04490203_1451"/>
<evidence type="ECO:0000313" key="3">
    <source>
        <dbReference type="EMBL" id="KMM83809.1"/>
    </source>
</evidence>
<evidence type="ECO:0000259" key="1">
    <source>
        <dbReference type="Pfam" id="PF02738"/>
    </source>
</evidence>
<dbReference type="InterPro" id="IPR006311">
    <property type="entry name" value="TAT_signal"/>
</dbReference>
<name>A0A0J6GNU8_PSETA</name>
<dbReference type="GO" id="GO:0016491">
    <property type="term" value="F:oxidoreductase activity"/>
    <property type="evidence" value="ECO:0007669"/>
    <property type="project" value="InterPro"/>
</dbReference>
<dbReference type="Pfam" id="PF02738">
    <property type="entry name" value="MoCoBD_1"/>
    <property type="match status" value="1"/>
</dbReference>
<dbReference type="PANTHER" id="PTHR11908">
    <property type="entry name" value="XANTHINE DEHYDROGENASE"/>
    <property type="match status" value="1"/>
</dbReference>
<dbReference type="PATRIC" id="fig|47884.3.peg.3499"/>
<reference evidence="4 6" key="2">
    <citation type="submission" date="2016-10" db="EMBL/GenBank/DDBJ databases">
        <authorList>
            <person name="Varghese N."/>
            <person name="Submissions S."/>
        </authorList>
    </citation>
    <scope>NUCLEOTIDE SEQUENCE [LARGE SCALE GENOMIC DNA]</scope>
    <source>
        <strain evidence="4 6">BS3652</strain>
    </source>
</reference>
<proteinExistence type="predicted"/>
<protein>
    <submittedName>
        <fullName evidence="3">Aldehyde oxidase</fullName>
    </submittedName>
    <submittedName>
        <fullName evidence="4">Molybdopterin-binding domain of aldehyde dehydrogenase</fullName>
    </submittedName>
</protein>
<evidence type="ECO:0000259" key="2">
    <source>
        <dbReference type="Pfam" id="PF20256"/>
    </source>
</evidence>